<gene>
    <name evidence="1" type="ORF">Hamer_G009753</name>
</gene>
<dbReference type="CDD" id="cd07812">
    <property type="entry name" value="SRPBCC"/>
    <property type="match status" value="1"/>
</dbReference>
<reference evidence="1" key="1">
    <citation type="journal article" date="2021" name="Sci. Adv.">
        <title>The American lobster genome reveals insights on longevity, neural, and immune adaptations.</title>
        <authorList>
            <person name="Polinski J.M."/>
            <person name="Zimin A.V."/>
            <person name="Clark K.F."/>
            <person name="Kohn A.B."/>
            <person name="Sadowski N."/>
            <person name="Timp W."/>
            <person name="Ptitsyn A."/>
            <person name="Khanna P."/>
            <person name="Romanova D.Y."/>
            <person name="Williams P."/>
            <person name="Greenwood S.J."/>
            <person name="Moroz L.L."/>
            <person name="Walt D.R."/>
            <person name="Bodnar A.G."/>
        </authorList>
    </citation>
    <scope>NUCLEOTIDE SEQUENCE</scope>
    <source>
        <strain evidence="1">GMGI-L3</strain>
    </source>
</reference>
<dbReference type="Proteomes" id="UP000747542">
    <property type="component" value="Unassembled WGS sequence"/>
</dbReference>
<dbReference type="SUPFAM" id="SSF55961">
    <property type="entry name" value="Bet v1-like"/>
    <property type="match status" value="1"/>
</dbReference>
<proteinExistence type="predicted"/>
<accession>A0A8J5N9W6</accession>
<comment type="caution">
    <text evidence="1">The sequence shown here is derived from an EMBL/GenBank/DDBJ whole genome shotgun (WGS) entry which is preliminary data.</text>
</comment>
<protein>
    <submittedName>
        <fullName evidence="1">Uncharacterized protein</fullName>
    </submittedName>
</protein>
<dbReference type="Gene3D" id="3.30.530.20">
    <property type="match status" value="1"/>
</dbReference>
<evidence type="ECO:0000313" key="2">
    <source>
        <dbReference type="Proteomes" id="UP000747542"/>
    </source>
</evidence>
<name>A0A8J5N9W6_HOMAM</name>
<dbReference type="AlphaFoldDB" id="A0A8J5N9W6"/>
<organism evidence="1 2">
    <name type="scientific">Homarus americanus</name>
    <name type="common">American lobster</name>
    <dbReference type="NCBI Taxonomy" id="6706"/>
    <lineage>
        <taxon>Eukaryota</taxon>
        <taxon>Metazoa</taxon>
        <taxon>Ecdysozoa</taxon>
        <taxon>Arthropoda</taxon>
        <taxon>Crustacea</taxon>
        <taxon>Multicrustacea</taxon>
        <taxon>Malacostraca</taxon>
        <taxon>Eumalacostraca</taxon>
        <taxon>Eucarida</taxon>
        <taxon>Decapoda</taxon>
        <taxon>Pleocyemata</taxon>
        <taxon>Astacidea</taxon>
        <taxon>Nephropoidea</taxon>
        <taxon>Nephropidae</taxon>
        <taxon>Homarus</taxon>
    </lineage>
</organism>
<evidence type="ECO:0000313" key="1">
    <source>
        <dbReference type="EMBL" id="KAG7175747.1"/>
    </source>
</evidence>
<dbReference type="InterPro" id="IPR023393">
    <property type="entry name" value="START-like_dom_sf"/>
</dbReference>
<dbReference type="EMBL" id="JAHLQT010004633">
    <property type="protein sequence ID" value="KAG7175747.1"/>
    <property type="molecule type" value="Genomic_DNA"/>
</dbReference>
<keyword evidence="2" id="KW-1185">Reference proteome</keyword>
<sequence>MKACVLVTGVGWITIPRPPPSLLLVVTAEARPSKGCPPIFMFPQPRLTFAQVSIAFVFGLIGLLSQIDTDPKTWEATEFATIYASPDQMERFITNPDSVEKWFRWVSFFKAADSRPLGVGKKYQAIYNVPVFGEYVNLFKLVEYKPNKLVAVESSSFLKPRFTVKMEEGGPKTTRLTLKLKYRRSSALFQWTLGPVLWLVTSQQLQHSLFMLRMMFPF</sequence>